<comment type="caution">
    <text evidence="2">The sequence shown here is derived from an EMBL/GenBank/DDBJ whole genome shotgun (WGS) entry which is preliminary data.</text>
</comment>
<keyword evidence="3" id="KW-1185">Reference proteome</keyword>
<protein>
    <submittedName>
        <fullName evidence="2">Uncharacterized protein</fullName>
    </submittedName>
</protein>
<evidence type="ECO:0000313" key="2">
    <source>
        <dbReference type="EMBL" id="NPE25848.1"/>
    </source>
</evidence>
<dbReference type="Proteomes" id="UP000820977">
    <property type="component" value="Unassembled WGS sequence"/>
</dbReference>
<dbReference type="RefSeq" id="WP_172345314.1">
    <property type="nucleotide sequence ID" value="NZ_CASYYZ010000009.1"/>
</dbReference>
<organism evidence="2 3">
    <name type="scientific">Xylanibacter caecicola</name>
    <dbReference type="NCBI Taxonomy" id="2736294"/>
    <lineage>
        <taxon>Bacteria</taxon>
        <taxon>Pseudomonadati</taxon>
        <taxon>Bacteroidota</taxon>
        <taxon>Bacteroidia</taxon>
        <taxon>Bacteroidales</taxon>
        <taxon>Prevotellaceae</taxon>
        <taxon>Xylanibacter</taxon>
    </lineage>
</organism>
<proteinExistence type="predicted"/>
<feature type="region of interest" description="Disordered" evidence="1">
    <location>
        <begin position="31"/>
        <end position="64"/>
    </location>
</feature>
<reference evidence="2 3" key="1">
    <citation type="submission" date="2020-05" db="EMBL/GenBank/DDBJ databases">
        <title>Distinct polysaccharide utilization as determinants for interspecies competition between intestinal Prevotella spp.</title>
        <authorList>
            <person name="Galvez E.J.C."/>
            <person name="Iljazovic A."/>
            <person name="Strowig T."/>
        </authorList>
    </citation>
    <scope>NUCLEOTIDE SEQUENCE [LARGE SCALE GENOMIC DNA]</scope>
    <source>
        <strain evidence="2 3">PCHR</strain>
    </source>
</reference>
<name>A0ABX2B5X1_9BACT</name>
<evidence type="ECO:0000256" key="1">
    <source>
        <dbReference type="SAM" id="MobiDB-lite"/>
    </source>
</evidence>
<accession>A0ABX2B5X1</accession>
<dbReference type="EMBL" id="JABKKJ010000019">
    <property type="protein sequence ID" value="NPE25848.1"/>
    <property type="molecule type" value="Genomic_DNA"/>
</dbReference>
<evidence type="ECO:0000313" key="3">
    <source>
        <dbReference type="Proteomes" id="UP000820977"/>
    </source>
</evidence>
<gene>
    <name evidence="2" type="ORF">HPS54_10025</name>
</gene>
<sequence>MKDRKEYIKPQVEIIEVCSEGVMLEPVSWEVEGDGDKGNIHEGNPPGAKEDPKSNYNIWEDDEY</sequence>